<feature type="non-terminal residue" evidence="1">
    <location>
        <position position="1"/>
    </location>
</feature>
<dbReference type="EMBL" id="CAJVQA010013241">
    <property type="protein sequence ID" value="CAG8722747.1"/>
    <property type="molecule type" value="Genomic_DNA"/>
</dbReference>
<reference evidence="1" key="1">
    <citation type="submission" date="2021-06" db="EMBL/GenBank/DDBJ databases">
        <authorList>
            <person name="Kallberg Y."/>
            <person name="Tangrot J."/>
            <person name="Rosling A."/>
        </authorList>
    </citation>
    <scope>NUCLEOTIDE SEQUENCE</scope>
    <source>
        <strain evidence="1">FL966</strain>
    </source>
</reference>
<name>A0A9N9I6Y1_9GLOM</name>
<dbReference type="Proteomes" id="UP000789759">
    <property type="component" value="Unassembled WGS sequence"/>
</dbReference>
<evidence type="ECO:0000313" key="2">
    <source>
        <dbReference type="Proteomes" id="UP000789759"/>
    </source>
</evidence>
<dbReference type="OrthoDB" id="10432744at2759"/>
<comment type="caution">
    <text evidence="1">The sequence shown here is derived from an EMBL/GenBank/DDBJ whole genome shotgun (WGS) entry which is preliminary data.</text>
</comment>
<keyword evidence="2" id="KW-1185">Reference proteome</keyword>
<gene>
    <name evidence="1" type="ORF">CPELLU_LOCUS12995</name>
</gene>
<evidence type="ECO:0000313" key="1">
    <source>
        <dbReference type="EMBL" id="CAG8722747.1"/>
    </source>
</evidence>
<dbReference type="AlphaFoldDB" id="A0A9N9I6Y1"/>
<protein>
    <submittedName>
        <fullName evidence="1">10585_t:CDS:1</fullName>
    </submittedName>
</protein>
<accession>A0A9N9I6Y1</accession>
<sequence>APKLTEEEVQLKLTRPFRSPLRKLQDQMQNIDQTQNIVMAKDGTTNIVILNMLYKVILNALYNI</sequence>
<organism evidence="1 2">
    <name type="scientific">Cetraspora pellucida</name>
    <dbReference type="NCBI Taxonomy" id="1433469"/>
    <lineage>
        <taxon>Eukaryota</taxon>
        <taxon>Fungi</taxon>
        <taxon>Fungi incertae sedis</taxon>
        <taxon>Mucoromycota</taxon>
        <taxon>Glomeromycotina</taxon>
        <taxon>Glomeromycetes</taxon>
        <taxon>Diversisporales</taxon>
        <taxon>Gigasporaceae</taxon>
        <taxon>Cetraspora</taxon>
    </lineage>
</organism>
<proteinExistence type="predicted"/>